<dbReference type="SMART" id="SM00052">
    <property type="entry name" value="EAL"/>
    <property type="match status" value="1"/>
</dbReference>
<dbReference type="Proteomes" id="UP001060504">
    <property type="component" value="Unassembled WGS sequence"/>
</dbReference>
<dbReference type="InterPro" id="IPR000014">
    <property type="entry name" value="PAS"/>
</dbReference>
<dbReference type="Pfam" id="PF00563">
    <property type="entry name" value="EAL"/>
    <property type="match status" value="1"/>
</dbReference>
<dbReference type="Gene3D" id="3.30.450.20">
    <property type="entry name" value="PAS domain"/>
    <property type="match status" value="1"/>
</dbReference>
<dbReference type="Gene3D" id="3.20.20.450">
    <property type="entry name" value="EAL domain"/>
    <property type="match status" value="1"/>
</dbReference>
<evidence type="ECO:0000259" key="3">
    <source>
        <dbReference type="PROSITE" id="PS50883"/>
    </source>
</evidence>
<dbReference type="PROSITE" id="PS50883">
    <property type="entry name" value="EAL"/>
    <property type="match status" value="1"/>
</dbReference>
<dbReference type="SUPFAM" id="SSF141868">
    <property type="entry name" value="EAL domain-like"/>
    <property type="match status" value="1"/>
</dbReference>
<proteinExistence type="predicted"/>
<feature type="transmembrane region" description="Helical" evidence="1">
    <location>
        <begin position="175"/>
        <end position="197"/>
    </location>
</feature>
<organism evidence="4 5">
    <name type="scientific">Mycolicibacterium cyprinidarum</name>
    <dbReference type="NCBI Taxonomy" id="2860311"/>
    <lineage>
        <taxon>Bacteria</taxon>
        <taxon>Bacillati</taxon>
        <taxon>Actinomycetota</taxon>
        <taxon>Actinomycetes</taxon>
        <taxon>Mycobacteriales</taxon>
        <taxon>Mycobacteriaceae</taxon>
        <taxon>Mycolicibacterium</taxon>
    </lineage>
</organism>
<dbReference type="PANTHER" id="PTHR44757">
    <property type="entry name" value="DIGUANYLATE CYCLASE DGCP"/>
    <property type="match status" value="1"/>
</dbReference>
<dbReference type="InterPro" id="IPR035919">
    <property type="entry name" value="EAL_sf"/>
</dbReference>
<dbReference type="InterPro" id="IPR001633">
    <property type="entry name" value="EAL_dom"/>
</dbReference>
<feature type="transmembrane region" description="Helical" evidence="1">
    <location>
        <begin position="280"/>
        <end position="298"/>
    </location>
</feature>
<name>A0ABQ4V5J5_9MYCO</name>
<dbReference type="EMBL" id="BPRH01003650">
    <property type="protein sequence ID" value="GJF10169.1"/>
    <property type="molecule type" value="Genomic_DNA"/>
</dbReference>
<dbReference type="NCBIfam" id="TIGR00229">
    <property type="entry name" value="sensory_box"/>
    <property type="match status" value="1"/>
</dbReference>
<reference evidence="4 5" key="1">
    <citation type="submission" date="2021-08" db="EMBL/GenBank/DDBJ databases">
        <title>Draft genome sequence of Mycolicibacterium sp. NGTWS1702 strain.</title>
        <authorList>
            <person name="Matsumoto M."/>
            <person name="Tang B.C.C."/>
            <person name="Machida Y."/>
            <person name="Matoyama H."/>
            <person name="Kishihara T."/>
            <person name="Sato S."/>
            <person name="Kondo I."/>
            <person name="Sano M."/>
            <person name="Kato G."/>
        </authorList>
    </citation>
    <scope>NUCLEOTIDE SEQUENCE [LARGE SCALE GENOMIC DNA]</scope>
    <source>
        <strain evidence="4 5">NGTWSNA01</strain>
    </source>
</reference>
<accession>A0ABQ4V5J5</accession>
<dbReference type="PANTHER" id="PTHR44757:SF4">
    <property type="entry name" value="DIGUANYLATE CYCLASE DGCE-RELATED"/>
    <property type="match status" value="1"/>
</dbReference>
<dbReference type="Pfam" id="PF08448">
    <property type="entry name" value="PAS_4"/>
    <property type="match status" value="1"/>
</dbReference>
<gene>
    <name evidence="4" type="ORF">NGTWS1702_34830</name>
</gene>
<protein>
    <recommendedName>
        <fullName evidence="6">EAL domain-containing protein</fullName>
    </recommendedName>
</protein>
<feature type="domain" description="EAL" evidence="3">
    <location>
        <begin position="434"/>
        <end position="672"/>
    </location>
</feature>
<feature type="transmembrane region" description="Helical" evidence="1">
    <location>
        <begin position="72"/>
        <end position="89"/>
    </location>
</feature>
<dbReference type="InterPro" id="IPR035965">
    <property type="entry name" value="PAS-like_dom_sf"/>
</dbReference>
<dbReference type="PROSITE" id="PS50113">
    <property type="entry name" value="PAC"/>
    <property type="match status" value="1"/>
</dbReference>
<dbReference type="SUPFAM" id="SSF55785">
    <property type="entry name" value="PYP-like sensor domain (PAS domain)"/>
    <property type="match status" value="1"/>
</dbReference>
<keyword evidence="1" id="KW-1133">Transmembrane helix</keyword>
<dbReference type="InterPro" id="IPR052155">
    <property type="entry name" value="Biofilm_reg_signaling"/>
</dbReference>
<feature type="transmembrane region" description="Helical" evidence="1">
    <location>
        <begin position="101"/>
        <end position="118"/>
    </location>
</feature>
<feature type="domain" description="PAC" evidence="2">
    <location>
        <begin position="380"/>
        <end position="433"/>
    </location>
</feature>
<keyword evidence="1" id="KW-0472">Membrane</keyword>
<evidence type="ECO:0000313" key="4">
    <source>
        <dbReference type="EMBL" id="GJF10169.1"/>
    </source>
</evidence>
<dbReference type="CDD" id="cd00130">
    <property type="entry name" value="PAS"/>
    <property type="match status" value="1"/>
</dbReference>
<dbReference type="InterPro" id="IPR013656">
    <property type="entry name" value="PAS_4"/>
</dbReference>
<feature type="transmembrane region" description="Helical" evidence="1">
    <location>
        <begin position="209"/>
        <end position="228"/>
    </location>
</feature>
<dbReference type="CDD" id="cd01948">
    <property type="entry name" value="EAL"/>
    <property type="match status" value="1"/>
</dbReference>
<keyword evidence="1" id="KW-0812">Transmembrane</keyword>
<comment type="caution">
    <text evidence="4">The sequence shown here is derived from an EMBL/GenBank/DDBJ whole genome shotgun (WGS) entry which is preliminary data.</text>
</comment>
<sequence length="672" mass="73493">MPSDFTYLWRDNGGVSVLNTVPTHPPGRLETVLVWWGRAAVVAVFVTAVANWVGWATGIDRLTQLFPSWPPMSPWSAVLVAALGIAVLVQSERPSRTRVCVGRGMAVAAGVLAVAFLAEHATGGSLGLDQVWFSESLQAKQAYGDGSPSPLTASSVLLLSLAIWLTRLDRRWTPMAWALTLVTATALPVYIVVGYVFESLLLVVVTRTPGMGISTALAIVLLVTATFVARADRNPLAWLLARPDRWTLVRMVGILAVPPVLIGLSRPIFLKLGLRDDTAWVLSISLSTIVVGVVTFYLSQHEHRRLLEAQERIRLIVANAPSAISIRNRKHLYELVNQTFCDFFGVNGQGEALGRTASALLPSDVLAEIRVADTRAMNGETTRFEYEVTLDGKRVTVDAQVFPIDSGQGQITGIGMIGTDITERKRVERQLRDRLDFEDLITAAMNDGRLLVYSQPIVDARTKELVEEELLIRMIDSDGELIAPDRFLPQAQRFGLMPVIDRFMVARGIELARAGRHVAVNLSADSIGDRSTIAGITDQLRHAGEFDGKVSFEITEHDALASLDIAEHFSDEMRLLGCPVALDDFGTGFGTFTELRRITLHSLKIDMSFVRGLLQNKQDESVVKMIIRIANEFGLVTTAEGVTDAETLDRLVELGVDRVQGYLVGVPAPATA</sequence>
<evidence type="ECO:0000256" key="1">
    <source>
        <dbReference type="SAM" id="Phobius"/>
    </source>
</evidence>
<evidence type="ECO:0000313" key="5">
    <source>
        <dbReference type="Proteomes" id="UP001060504"/>
    </source>
</evidence>
<evidence type="ECO:0008006" key="6">
    <source>
        <dbReference type="Google" id="ProtNLM"/>
    </source>
</evidence>
<dbReference type="InterPro" id="IPR000700">
    <property type="entry name" value="PAS-assoc_C"/>
</dbReference>
<keyword evidence="5" id="KW-1185">Reference proteome</keyword>
<feature type="transmembrane region" description="Helical" evidence="1">
    <location>
        <begin position="248"/>
        <end position="268"/>
    </location>
</feature>
<evidence type="ECO:0000259" key="2">
    <source>
        <dbReference type="PROSITE" id="PS50113"/>
    </source>
</evidence>
<feature type="transmembrane region" description="Helical" evidence="1">
    <location>
        <begin position="32"/>
        <end position="52"/>
    </location>
</feature>